<gene>
    <name evidence="4" type="ORF">DERF_004439</name>
</gene>
<dbReference type="EMBL" id="ASGP02000002">
    <property type="protein sequence ID" value="KAH9520749.1"/>
    <property type="molecule type" value="Genomic_DNA"/>
</dbReference>
<evidence type="ECO:0000313" key="5">
    <source>
        <dbReference type="Proteomes" id="UP000790347"/>
    </source>
</evidence>
<dbReference type="AlphaFoldDB" id="A0A922L5I6"/>
<keyword evidence="3" id="KW-0472">Membrane</keyword>
<evidence type="ECO:0000256" key="2">
    <source>
        <dbReference type="SAM" id="MobiDB-lite"/>
    </source>
</evidence>
<reference evidence="4" key="2">
    <citation type="journal article" date="2022" name="Res Sq">
        <title>Comparative Genomics Reveals Insights into the Divergent Evolution of Astigmatic Mites and Household Pest Adaptations.</title>
        <authorList>
            <person name="Xiong Q."/>
            <person name="Wan A.T.-Y."/>
            <person name="Liu X.-Y."/>
            <person name="Fung C.S.-H."/>
            <person name="Xiao X."/>
            <person name="Malainual N."/>
            <person name="Hou J."/>
            <person name="Wang L."/>
            <person name="Wang M."/>
            <person name="Yang K."/>
            <person name="Cui Y."/>
            <person name="Leung E."/>
            <person name="Nong W."/>
            <person name="Shin S.-K."/>
            <person name="Au S."/>
            <person name="Jeong K.Y."/>
            <person name="Chew F.T."/>
            <person name="Hui J."/>
            <person name="Leung T.F."/>
            <person name="Tungtrongchitr A."/>
            <person name="Zhong N."/>
            <person name="Liu Z."/>
            <person name="Tsui S."/>
        </authorList>
    </citation>
    <scope>NUCLEOTIDE SEQUENCE</scope>
    <source>
        <strain evidence="4">Derf</strain>
        <tissue evidence="4">Whole organism</tissue>
    </source>
</reference>
<feature type="coiled-coil region" evidence="1">
    <location>
        <begin position="209"/>
        <end position="236"/>
    </location>
</feature>
<sequence length="381" mass="46049">MNFIHQIIQFFRPNRSNNYTNNNDDDDDDHQNDGFYSTPFHNDDHRKIDRFIDEYSFKKYKYLIRKLNNDETLFQIPIKLDENIQINFHYSAKHNGSLQIMQQIRMIRSIMCDRIYSLIRHYRLSLYRIRKYNFRFTLQQLIDDELDLIQLMKMYAEHKRLYDDPFYTYEKLNEDFREFFHTIFIVVFEESIQSPSPLELEKMLDKIRQKFLKEINERLANQCNEINENVDVIKRKFAKILPICFYHRNYNEGKGIPIDLYVSLYNVDRRIIALHSFLMCQCKLDCETVKTTIHKIIEDLDSIQKRFDEIEPDKECPLCFSPKMPAVFKQYSSVGVQSSSSSSTTVTKRILTLMNVEWFSFLFFIFILIIYLIKELINDNI</sequence>
<reference evidence="4" key="1">
    <citation type="submission" date="2013-05" db="EMBL/GenBank/DDBJ databases">
        <authorList>
            <person name="Yim A.K.Y."/>
            <person name="Chan T.F."/>
            <person name="Ji K.M."/>
            <person name="Liu X.Y."/>
            <person name="Zhou J.W."/>
            <person name="Li R.Q."/>
            <person name="Yang K.Y."/>
            <person name="Li J."/>
            <person name="Li M."/>
            <person name="Law P.T.W."/>
            <person name="Wu Y.L."/>
            <person name="Cai Z.L."/>
            <person name="Qin H."/>
            <person name="Bao Y."/>
            <person name="Leung R.K.K."/>
            <person name="Ng P.K.S."/>
            <person name="Zou J."/>
            <person name="Zhong X.J."/>
            <person name="Ran P.X."/>
            <person name="Zhong N.S."/>
            <person name="Liu Z.G."/>
            <person name="Tsui S.K.W."/>
        </authorList>
    </citation>
    <scope>NUCLEOTIDE SEQUENCE</scope>
    <source>
        <strain evidence="4">Derf</strain>
        <tissue evidence="4">Whole organism</tissue>
    </source>
</reference>
<comment type="caution">
    <text evidence="4">The sequence shown here is derived from an EMBL/GenBank/DDBJ whole genome shotgun (WGS) entry which is preliminary data.</text>
</comment>
<keyword evidence="1" id="KW-0175">Coiled coil</keyword>
<keyword evidence="3" id="KW-1133">Transmembrane helix</keyword>
<name>A0A922L5I6_DERFA</name>
<organism evidence="4 5">
    <name type="scientific">Dermatophagoides farinae</name>
    <name type="common">American house dust mite</name>
    <dbReference type="NCBI Taxonomy" id="6954"/>
    <lineage>
        <taxon>Eukaryota</taxon>
        <taxon>Metazoa</taxon>
        <taxon>Ecdysozoa</taxon>
        <taxon>Arthropoda</taxon>
        <taxon>Chelicerata</taxon>
        <taxon>Arachnida</taxon>
        <taxon>Acari</taxon>
        <taxon>Acariformes</taxon>
        <taxon>Sarcoptiformes</taxon>
        <taxon>Astigmata</taxon>
        <taxon>Psoroptidia</taxon>
        <taxon>Analgoidea</taxon>
        <taxon>Pyroglyphidae</taxon>
        <taxon>Dermatophagoidinae</taxon>
        <taxon>Dermatophagoides</taxon>
    </lineage>
</organism>
<keyword evidence="5" id="KW-1185">Reference proteome</keyword>
<evidence type="ECO:0000256" key="1">
    <source>
        <dbReference type="SAM" id="Coils"/>
    </source>
</evidence>
<dbReference type="Proteomes" id="UP000790347">
    <property type="component" value="Unassembled WGS sequence"/>
</dbReference>
<proteinExistence type="predicted"/>
<evidence type="ECO:0000256" key="3">
    <source>
        <dbReference type="SAM" id="Phobius"/>
    </source>
</evidence>
<feature type="region of interest" description="Disordered" evidence="2">
    <location>
        <begin position="15"/>
        <end position="38"/>
    </location>
</feature>
<evidence type="ECO:0000313" key="4">
    <source>
        <dbReference type="EMBL" id="KAH9520749.1"/>
    </source>
</evidence>
<accession>A0A922L5I6</accession>
<keyword evidence="3" id="KW-0812">Transmembrane</keyword>
<protein>
    <submittedName>
        <fullName evidence="4">Uncharacterized protein</fullName>
    </submittedName>
</protein>
<feature type="transmembrane region" description="Helical" evidence="3">
    <location>
        <begin position="350"/>
        <end position="373"/>
    </location>
</feature>